<evidence type="ECO:0000259" key="3">
    <source>
        <dbReference type="PROSITE" id="PS50009"/>
    </source>
</evidence>
<sequence length="663" mass="77463">MLHTVLPLDTIKRRSKSLDDLITKEFNTSPIITFQSLPKRRHSLYAEPRNKEYIRLATIYGWYTTNMHESNRRLLQTSRSFSHLPCTTTHKFTRMFNRSNNKPNTASIEKILFDPPPPPIENDPHVFDLITKDSSHFIHYGKCDTTVTSATLEKLVEKLTREMDNDFLMDFFLTFRQFTTPIKLCKLLILRFRWALLEENDERRLVRIRTFVVIRHWLTHYWTYDFINSRTLRFMLCTFLTQLQNHPVILSSARDERIIKNLRTVLKKQRKFYRDSCSRKDSAIGIDSNCRQQDENWTTKVKKSIKRTVSISSSSSSTSCGCKANVDCTHHHHIVQPPHSSSSPTPSAAPPLSSSSFKVFPSYRLSILPYKSVLLKYRSEVIAQHFCMIEQQMLQKVSWDELVELRWRKRSSQRQSFIIDLETSDGVDQLIGYFNTTCQWVASEVVRSNHMETRVKVIEKLIRVALKCYHHRNYSTLMQILLGLQLPAVTRLERTWQKVDGCQLELFNQLKEMAKPFRNWKNVRDCMTKATEEVAESFAVETILTNSLKQSDHQSTGCIPFLGLYLSDLVFVAELPTFIEASAADEEDEEQEDKELCERLSNHLVNFNKFRITASVVKHVLAFQMLSRAYKFKTQTALYEQLQSMSLLDNSQIRKASFLCEQE</sequence>
<evidence type="ECO:0000256" key="1">
    <source>
        <dbReference type="ARBA" id="ARBA00022658"/>
    </source>
</evidence>
<dbReference type="Gene3D" id="1.10.840.10">
    <property type="entry name" value="Ras guanine-nucleotide exchange factors catalytic domain"/>
    <property type="match status" value="1"/>
</dbReference>
<dbReference type="InterPro" id="IPR008937">
    <property type="entry name" value="Ras-like_GEF"/>
</dbReference>
<organism evidence="5 6">
    <name type="scientific">Mucor flavus</name>
    <dbReference type="NCBI Taxonomy" id="439312"/>
    <lineage>
        <taxon>Eukaryota</taxon>
        <taxon>Fungi</taxon>
        <taxon>Fungi incertae sedis</taxon>
        <taxon>Mucoromycota</taxon>
        <taxon>Mucoromycotina</taxon>
        <taxon>Mucoromycetes</taxon>
        <taxon>Mucorales</taxon>
        <taxon>Mucorineae</taxon>
        <taxon>Mucoraceae</taxon>
        <taxon>Mucor</taxon>
    </lineage>
</organism>
<dbReference type="SUPFAM" id="SSF48366">
    <property type="entry name" value="Ras GEF"/>
    <property type="match status" value="1"/>
</dbReference>
<dbReference type="InterPro" id="IPR000651">
    <property type="entry name" value="Ras-like_Gua-exchang_fac_N"/>
</dbReference>
<dbReference type="PROSITE" id="PS50212">
    <property type="entry name" value="RASGEF_NTER"/>
    <property type="match status" value="1"/>
</dbReference>
<dbReference type="SMART" id="SM00229">
    <property type="entry name" value="RasGEFN"/>
    <property type="match status" value="1"/>
</dbReference>
<dbReference type="InterPro" id="IPR019804">
    <property type="entry name" value="Ras_G-nucl-exch_fac_CS"/>
</dbReference>
<dbReference type="InterPro" id="IPR001895">
    <property type="entry name" value="RASGEF_cat_dom"/>
</dbReference>
<keyword evidence="6" id="KW-1185">Reference proteome</keyword>
<dbReference type="Proteomes" id="UP001473302">
    <property type="component" value="Unassembled WGS sequence"/>
</dbReference>
<dbReference type="EMBL" id="BAABUK010000025">
    <property type="protein sequence ID" value="GAA5815371.1"/>
    <property type="molecule type" value="Genomic_DNA"/>
</dbReference>
<evidence type="ECO:0000313" key="5">
    <source>
        <dbReference type="EMBL" id="GAA5815371.1"/>
    </source>
</evidence>
<evidence type="ECO:0000256" key="2">
    <source>
        <dbReference type="PROSITE-ProRule" id="PRU00168"/>
    </source>
</evidence>
<dbReference type="Pfam" id="PF00617">
    <property type="entry name" value="RasGEF"/>
    <property type="match status" value="1"/>
</dbReference>
<dbReference type="Gene3D" id="1.20.870.10">
    <property type="entry name" value="Son of sevenless (SoS) protein Chain: S domain 1"/>
    <property type="match status" value="1"/>
</dbReference>
<gene>
    <name evidence="5" type="ORF">MFLAVUS_008879</name>
</gene>
<evidence type="ECO:0008006" key="7">
    <source>
        <dbReference type="Google" id="ProtNLM"/>
    </source>
</evidence>
<dbReference type="Pfam" id="PF00618">
    <property type="entry name" value="RasGEF_N"/>
    <property type="match status" value="1"/>
</dbReference>
<dbReference type="InterPro" id="IPR023578">
    <property type="entry name" value="Ras_GEF_dom_sf"/>
</dbReference>
<name>A0ABP9Z8H1_9FUNG</name>
<accession>A0ABP9Z8H1</accession>
<comment type="caution">
    <text evidence="5">The sequence shown here is derived from an EMBL/GenBank/DDBJ whole genome shotgun (WGS) entry which is preliminary data.</text>
</comment>
<dbReference type="PROSITE" id="PS00720">
    <property type="entry name" value="RASGEF"/>
    <property type="match status" value="1"/>
</dbReference>
<evidence type="ECO:0000313" key="6">
    <source>
        <dbReference type="Proteomes" id="UP001473302"/>
    </source>
</evidence>
<reference evidence="5 6" key="1">
    <citation type="submission" date="2024-04" db="EMBL/GenBank/DDBJ databases">
        <title>genome sequences of Mucor flavus KT1a and Helicostylum pulchrum KT1b strains isolated from the surface of a dry-aged beef.</title>
        <authorList>
            <person name="Toyotome T."/>
            <person name="Hosono M."/>
            <person name="Torimaru M."/>
            <person name="Fukuda K."/>
            <person name="Mikami N."/>
        </authorList>
    </citation>
    <scope>NUCLEOTIDE SEQUENCE [LARGE SCALE GENOMIC DNA]</scope>
    <source>
        <strain evidence="5 6">KT1a</strain>
    </source>
</reference>
<dbReference type="PANTHER" id="PTHR23113">
    <property type="entry name" value="GUANINE NUCLEOTIDE EXCHANGE FACTOR"/>
    <property type="match status" value="1"/>
</dbReference>
<feature type="domain" description="Ras-GEF" evidence="3">
    <location>
        <begin position="378"/>
        <end position="657"/>
    </location>
</feature>
<dbReference type="InterPro" id="IPR036964">
    <property type="entry name" value="RASGEF_cat_dom_sf"/>
</dbReference>
<dbReference type="PROSITE" id="PS50009">
    <property type="entry name" value="RASGEF_CAT"/>
    <property type="match status" value="1"/>
</dbReference>
<dbReference type="SMART" id="SM00147">
    <property type="entry name" value="RasGEF"/>
    <property type="match status" value="1"/>
</dbReference>
<protein>
    <recommendedName>
        <fullName evidence="7">Ras GEF</fullName>
    </recommendedName>
</protein>
<dbReference type="CDD" id="cd06224">
    <property type="entry name" value="REM"/>
    <property type="match status" value="1"/>
</dbReference>
<keyword evidence="1 2" id="KW-0344">Guanine-nucleotide releasing factor</keyword>
<evidence type="ECO:0000259" key="4">
    <source>
        <dbReference type="PROSITE" id="PS50212"/>
    </source>
</evidence>
<feature type="domain" description="N-terminal Ras-GEF" evidence="4">
    <location>
        <begin position="143"/>
        <end position="263"/>
    </location>
</feature>
<dbReference type="PANTHER" id="PTHR23113:SF363">
    <property type="entry name" value="PROTEIN SON OF SEVENLESS"/>
    <property type="match status" value="1"/>
</dbReference>
<proteinExistence type="predicted"/>